<keyword evidence="4" id="KW-1185">Reference proteome</keyword>
<feature type="chain" id="PRO_5042078228" evidence="2">
    <location>
        <begin position="22"/>
        <end position="302"/>
    </location>
</feature>
<proteinExistence type="predicted"/>
<accession>A0AAE0BDH7</accession>
<organism evidence="3 4">
    <name type="scientific">Cymbomonas tetramitiformis</name>
    <dbReference type="NCBI Taxonomy" id="36881"/>
    <lineage>
        <taxon>Eukaryota</taxon>
        <taxon>Viridiplantae</taxon>
        <taxon>Chlorophyta</taxon>
        <taxon>Pyramimonadophyceae</taxon>
        <taxon>Pyramimonadales</taxon>
        <taxon>Pyramimonadaceae</taxon>
        <taxon>Cymbomonas</taxon>
    </lineage>
</organism>
<reference evidence="3 4" key="1">
    <citation type="journal article" date="2015" name="Genome Biol. Evol.">
        <title>Comparative Genomics of a Bacterivorous Green Alga Reveals Evolutionary Causalities and Consequences of Phago-Mixotrophic Mode of Nutrition.</title>
        <authorList>
            <person name="Burns J.A."/>
            <person name="Paasch A."/>
            <person name="Narechania A."/>
            <person name="Kim E."/>
        </authorList>
    </citation>
    <scope>NUCLEOTIDE SEQUENCE [LARGE SCALE GENOMIC DNA]</scope>
    <source>
        <strain evidence="3 4">PLY_AMNH</strain>
    </source>
</reference>
<evidence type="ECO:0000256" key="2">
    <source>
        <dbReference type="SAM" id="SignalP"/>
    </source>
</evidence>
<evidence type="ECO:0000313" key="3">
    <source>
        <dbReference type="EMBL" id="KAK3233832.1"/>
    </source>
</evidence>
<evidence type="ECO:0000313" key="4">
    <source>
        <dbReference type="Proteomes" id="UP001190700"/>
    </source>
</evidence>
<feature type="signal peptide" evidence="2">
    <location>
        <begin position="1"/>
        <end position="21"/>
    </location>
</feature>
<evidence type="ECO:0000256" key="1">
    <source>
        <dbReference type="SAM" id="MobiDB-lite"/>
    </source>
</evidence>
<protein>
    <submittedName>
        <fullName evidence="3">Uncharacterized protein</fullName>
    </submittedName>
</protein>
<dbReference type="Proteomes" id="UP001190700">
    <property type="component" value="Unassembled WGS sequence"/>
</dbReference>
<feature type="compositionally biased region" description="Low complexity" evidence="1">
    <location>
        <begin position="98"/>
        <end position="117"/>
    </location>
</feature>
<sequence length="302" mass="32958">MTGRVYLFATLLLAAPVVGSASDDCTPDYTASVGQFETAFEYWSGHANNPKNDPYGNTPDNADAGTTTGACDDEYLHMIARYMSAYETYEYRKTNSYTSAPTGTPTLSPSSTPTLSPSSPPTLAPSVATTAEADGVAFTITFSNLDINSFSNETFAASFNSAFRDQMAKTANVSWEYVTILEISSGSVAVSVRGDCDSPHLHFLTYPGSHSIAHFRANLNSTTSAPAVLTSALAFLATATISTSSKPATSTRDYSWVWELYDCIEWQHRHNLLRVQQPGSSCATHHECQWIPRYYCGFHHRR</sequence>
<gene>
    <name evidence="3" type="ORF">CYMTET_55893</name>
</gene>
<keyword evidence="2" id="KW-0732">Signal</keyword>
<dbReference type="AlphaFoldDB" id="A0AAE0BDH7"/>
<feature type="region of interest" description="Disordered" evidence="1">
    <location>
        <begin position="97"/>
        <end position="124"/>
    </location>
</feature>
<comment type="caution">
    <text evidence="3">The sequence shown here is derived from an EMBL/GenBank/DDBJ whole genome shotgun (WGS) entry which is preliminary data.</text>
</comment>
<dbReference type="EMBL" id="LGRX02035619">
    <property type="protein sequence ID" value="KAK3233832.1"/>
    <property type="molecule type" value="Genomic_DNA"/>
</dbReference>
<name>A0AAE0BDH7_9CHLO</name>